<dbReference type="InterPro" id="IPR001789">
    <property type="entry name" value="Sig_transdc_resp-reg_receiver"/>
</dbReference>
<dbReference type="RefSeq" id="WP_091140866.1">
    <property type="nucleotide sequence ID" value="NZ_FMVF01000003.1"/>
</dbReference>
<dbReference type="GO" id="GO:0000160">
    <property type="term" value="P:phosphorelay signal transduction system"/>
    <property type="evidence" value="ECO:0007669"/>
    <property type="project" value="InterPro"/>
</dbReference>
<dbReference type="OrthoDB" id="7631574at2"/>
<dbReference type="SMART" id="SM00448">
    <property type="entry name" value="REC"/>
    <property type="match status" value="1"/>
</dbReference>
<sequence>MKTTKHIFLTDDDDDDCLLFSEALHEISPTDQTRLTITHDGVTLMQTLDGTVPPPPELIFLDLNMPRKNGFECLDEIRCDPKLKNIPVVVFSTSSNHDIIDRTYQQGANYYVCKPQSFQLLKQTLAYVLSLEEDKLEKQPVREQFVINVA</sequence>
<name>A0A1G5CSL8_9FLAO</name>
<dbReference type="Pfam" id="PF00072">
    <property type="entry name" value="Response_reg"/>
    <property type="match status" value="1"/>
</dbReference>
<keyword evidence="1" id="KW-0597">Phosphoprotein</keyword>
<keyword evidence="4" id="KW-1185">Reference proteome</keyword>
<dbReference type="STRING" id="490189.SAMN02927903_00631"/>
<dbReference type="EMBL" id="FMVF01000003">
    <property type="protein sequence ID" value="SCY05374.1"/>
    <property type="molecule type" value="Genomic_DNA"/>
</dbReference>
<evidence type="ECO:0000256" key="1">
    <source>
        <dbReference type="PROSITE-ProRule" id="PRU00169"/>
    </source>
</evidence>
<dbReference type="PANTHER" id="PTHR44520:SF2">
    <property type="entry name" value="RESPONSE REGULATOR RCP1"/>
    <property type="match status" value="1"/>
</dbReference>
<dbReference type="PROSITE" id="PS50110">
    <property type="entry name" value="RESPONSE_REGULATORY"/>
    <property type="match status" value="1"/>
</dbReference>
<dbReference type="AlphaFoldDB" id="A0A1G5CSL8"/>
<evidence type="ECO:0000259" key="2">
    <source>
        <dbReference type="PROSITE" id="PS50110"/>
    </source>
</evidence>
<accession>A0A1G5CSL8</accession>
<dbReference type="Gene3D" id="3.40.50.2300">
    <property type="match status" value="1"/>
</dbReference>
<dbReference type="SUPFAM" id="SSF52172">
    <property type="entry name" value="CheY-like"/>
    <property type="match status" value="1"/>
</dbReference>
<proteinExistence type="predicted"/>
<dbReference type="Proteomes" id="UP000199354">
    <property type="component" value="Unassembled WGS sequence"/>
</dbReference>
<dbReference type="InterPro" id="IPR052893">
    <property type="entry name" value="TCS_response_regulator"/>
</dbReference>
<evidence type="ECO:0000313" key="3">
    <source>
        <dbReference type="EMBL" id="SCY05374.1"/>
    </source>
</evidence>
<dbReference type="PANTHER" id="PTHR44520">
    <property type="entry name" value="RESPONSE REGULATOR RCP1-RELATED"/>
    <property type="match status" value="1"/>
</dbReference>
<feature type="modified residue" description="4-aspartylphosphate" evidence="1">
    <location>
        <position position="62"/>
    </location>
</feature>
<gene>
    <name evidence="3" type="ORF">SAMN02927903_00631</name>
</gene>
<protein>
    <submittedName>
        <fullName evidence="3">Response regulator receiver domain-containing protein</fullName>
    </submittedName>
</protein>
<feature type="domain" description="Response regulatory" evidence="2">
    <location>
        <begin position="6"/>
        <end position="129"/>
    </location>
</feature>
<reference evidence="3 4" key="1">
    <citation type="submission" date="2016-10" db="EMBL/GenBank/DDBJ databases">
        <authorList>
            <person name="de Groot N.N."/>
        </authorList>
    </citation>
    <scope>NUCLEOTIDE SEQUENCE [LARGE SCALE GENOMIC DNA]</scope>
    <source>
        <strain evidence="3 4">CGMCC 1.7031</strain>
    </source>
</reference>
<organism evidence="3 4">
    <name type="scientific">Flavobacterium caeni</name>
    <dbReference type="NCBI Taxonomy" id="490189"/>
    <lineage>
        <taxon>Bacteria</taxon>
        <taxon>Pseudomonadati</taxon>
        <taxon>Bacteroidota</taxon>
        <taxon>Flavobacteriia</taxon>
        <taxon>Flavobacteriales</taxon>
        <taxon>Flavobacteriaceae</taxon>
        <taxon>Flavobacterium</taxon>
    </lineage>
</organism>
<dbReference type="InterPro" id="IPR011006">
    <property type="entry name" value="CheY-like_superfamily"/>
</dbReference>
<evidence type="ECO:0000313" key="4">
    <source>
        <dbReference type="Proteomes" id="UP000199354"/>
    </source>
</evidence>